<evidence type="ECO:0000256" key="2">
    <source>
        <dbReference type="ARBA" id="ARBA00022525"/>
    </source>
</evidence>
<feature type="signal peptide" evidence="6">
    <location>
        <begin position="1"/>
        <end position="20"/>
    </location>
</feature>
<sequence>MLVQARICLMLLLGLTGSYSATVGHGEQDLIQVMTPSGHNDEEGDVRHAAHLPKIVAEHPIDTSAHSTHATEEVLCHDKQPANYDAMDDFLSALNHGSELGTTEFQRFGICSQHDAIRDLQVTALTQLTESVRQPQNGIKGVQATEVDIWEVEKEEEIVLALKFPRFIHPTSTFSLMLLFNVGSVEADDLTIMFNSHFLHPNTQTVCISESTRFLVLTGRQRESHAHAHLKLRVKVDTLKAENGKKLSLYDLQEILMRKVNDSNITMKPTLLFLAEKGQSESASPFKYPSPLPPSKTFLFLCELQKFLKDVLPQKNPLESHEEESTTSLYALNSLPPLTLGKSSPQFLLSGLVNSSTQTVFVFPPHQQRLQAHRVELNLESPLLSVLRLRLDEAIAQVKKEEAAQKVIDRLQRLIEMSALPPEGTNDEAVTIEHKEAQYRSVLLLKALQTVLSILEVERGQRAARADEDSQTTSQQCRLQSLIVSLRQYTLEPSVAKINNCEGSCSFPLSTTSNNHVVLLNSHIQSGNPVNRSPCCVPVEYDDLCVIELESKATVTSFKPKVVATKCECR</sequence>
<keyword evidence="5" id="KW-0339">Growth factor</keyword>
<evidence type="ECO:0000313" key="8">
    <source>
        <dbReference type="EMBL" id="KAA0712252.1"/>
    </source>
</evidence>
<name>A0A5A9NQH3_9TELE</name>
<keyword evidence="2" id="KW-0964">Secreted</keyword>
<dbReference type="Proteomes" id="UP000324632">
    <property type="component" value="Chromosome 14"/>
</dbReference>
<evidence type="ECO:0000256" key="5">
    <source>
        <dbReference type="RuleBase" id="RU000354"/>
    </source>
</evidence>
<evidence type="ECO:0000259" key="7">
    <source>
        <dbReference type="PROSITE" id="PS51362"/>
    </source>
</evidence>
<dbReference type="AlphaFoldDB" id="A0A5A9NQH3"/>
<protein>
    <recommendedName>
        <fullName evidence="7">TGF-beta family profile domain-containing protein</fullName>
    </recommendedName>
</protein>
<comment type="caution">
    <text evidence="8">The sequence shown here is derived from an EMBL/GenBank/DDBJ whole genome shotgun (WGS) entry which is preliminary data.</text>
</comment>
<evidence type="ECO:0000313" key="9">
    <source>
        <dbReference type="Proteomes" id="UP000324632"/>
    </source>
</evidence>
<dbReference type="PROSITE" id="PS51362">
    <property type="entry name" value="TGF_BETA_2"/>
    <property type="match status" value="1"/>
</dbReference>
<dbReference type="PANTHER" id="PTHR15009">
    <property type="entry name" value="MUELLERIAN-INHIBITING FACTOR"/>
    <property type="match status" value="1"/>
</dbReference>
<dbReference type="GO" id="GO:0030154">
    <property type="term" value="P:cell differentiation"/>
    <property type="evidence" value="ECO:0007669"/>
    <property type="project" value="UniProtKB-KW"/>
</dbReference>
<comment type="subcellular location">
    <subcellularLocation>
        <location evidence="1">Secreted</location>
    </subcellularLocation>
</comment>
<dbReference type="GO" id="GO:0005576">
    <property type="term" value="C:extracellular region"/>
    <property type="evidence" value="ECO:0007669"/>
    <property type="project" value="UniProtKB-SubCell"/>
</dbReference>
<keyword evidence="9" id="KW-1185">Reference proteome</keyword>
<feature type="chain" id="PRO_5022940650" description="TGF-beta family profile domain-containing protein" evidence="6">
    <location>
        <begin position="21"/>
        <end position="570"/>
    </location>
</feature>
<dbReference type="InterPro" id="IPR001839">
    <property type="entry name" value="TGF-b_C"/>
</dbReference>
<accession>A0A5A9NQH3</accession>
<evidence type="ECO:0000256" key="1">
    <source>
        <dbReference type="ARBA" id="ARBA00004613"/>
    </source>
</evidence>
<proteinExistence type="inferred from homology"/>
<dbReference type="InterPro" id="IPR021203">
    <property type="entry name" value="Muellerian-inhibiting_factor"/>
</dbReference>
<keyword evidence="3 6" id="KW-0732">Signal</keyword>
<evidence type="ECO:0000256" key="6">
    <source>
        <dbReference type="SAM" id="SignalP"/>
    </source>
</evidence>
<dbReference type="GO" id="GO:0008406">
    <property type="term" value="P:gonad development"/>
    <property type="evidence" value="ECO:0007669"/>
    <property type="project" value="InterPro"/>
</dbReference>
<organism evidence="8 9">
    <name type="scientific">Triplophysa tibetana</name>
    <dbReference type="NCBI Taxonomy" id="1572043"/>
    <lineage>
        <taxon>Eukaryota</taxon>
        <taxon>Metazoa</taxon>
        <taxon>Chordata</taxon>
        <taxon>Craniata</taxon>
        <taxon>Vertebrata</taxon>
        <taxon>Euteleostomi</taxon>
        <taxon>Actinopterygii</taxon>
        <taxon>Neopterygii</taxon>
        <taxon>Teleostei</taxon>
        <taxon>Ostariophysi</taxon>
        <taxon>Cypriniformes</taxon>
        <taxon>Nemacheilidae</taxon>
        <taxon>Triplophysa</taxon>
    </lineage>
</organism>
<dbReference type="Pfam" id="PF00019">
    <property type="entry name" value="TGF_beta"/>
    <property type="match status" value="1"/>
</dbReference>
<comment type="similarity">
    <text evidence="5">Belongs to the TGF-beta family.</text>
</comment>
<evidence type="ECO:0000256" key="4">
    <source>
        <dbReference type="ARBA" id="ARBA00022782"/>
    </source>
</evidence>
<keyword evidence="4" id="KW-0221">Differentiation</keyword>
<gene>
    <name evidence="8" type="ORF">E1301_Tti015052</name>
</gene>
<dbReference type="InterPro" id="IPR029034">
    <property type="entry name" value="Cystine-knot_cytokine"/>
</dbReference>
<dbReference type="SMART" id="SM00204">
    <property type="entry name" value="TGFB"/>
    <property type="match status" value="1"/>
</dbReference>
<dbReference type="SUPFAM" id="SSF57501">
    <property type="entry name" value="Cystine-knot cytokines"/>
    <property type="match status" value="1"/>
</dbReference>
<dbReference type="EMBL" id="SOYY01000014">
    <property type="protein sequence ID" value="KAA0712252.1"/>
    <property type="molecule type" value="Genomic_DNA"/>
</dbReference>
<dbReference type="Pfam" id="PF04709">
    <property type="entry name" value="AMH_N"/>
    <property type="match status" value="1"/>
</dbReference>
<dbReference type="PANTHER" id="PTHR15009:SF4">
    <property type="entry name" value="MUELLERIAN-INHIBITING FACTOR"/>
    <property type="match status" value="1"/>
</dbReference>
<feature type="domain" description="TGF-beta family profile" evidence="7">
    <location>
        <begin position="459"/>
        <end position="570"/>
    </location>
</feature>
<dbReference type="InterPro" id="IPR006799">
    <property type="entry name" value="AMH_N"/>
</dbReference>
<evidence type="ECO:0000256" key="3">
    <source>
        <dbReference type="ARBA" id="ARBA00022729"/>
    </source>
</evidence>
<dbReference type="GO" id="GO:0008083">
    <property type="term" value="F:growth factor activity"/>
    <property type="evidence" value="ECO:0007669"/>
    <property type="project" value="UniProtKB-KW"/>
</dbReference>
<dbReference type="Gene3D" id="2.10.90.10">
    <property type="entry name" value="Cystine-knot cytokines"/>
    <property type="match status" value="1"/>
</dbReference>
<reference evidence="8 9" key="1">
    <citation type="journal article" date="2019" name="Mol. Ecol. Resour.">
        <title>Chromosome-level genome assembly of Triplophysa tibetana, a fish adapted to the harsh high-altitude environment of the Tibetan Plateau.</title>
        <authorList>
            <person name="Yang X."/>
            <person name="Liu H."/>
            <person name="Ma Z."/>
            <person name="Zou Y."/>
            <person name="Zou M."/>
            <person name="Mao Y."/>
            <person name="Li X."/>
            <person name="Wang H."/>
            <person name="Chen T."/>
            <person name="Wang W."/>
            <person name="Yang R."/>
        </authorList>
    </citation>
    <scope>NUCLEOTIDE SEQUENCE [LARGE SCALE GENOMIC DNA]</scope>
    <source>
        <strain evidence="8">TTIB1903HZAU</strain>
        <tissue evidence="8">Muscle</tissue>
    </source>
</reference>